<protein>
    <submittedName>
        <fullName evidence="1">Uncharacterized protein</fullName>
    </submittedName>
</protein>
<proteinExistence type="predicted"/>
<reference evidence="1 2" key="1">
    <citation type="submission" date="2023-08" db="EMBL/GenBank/DDBJ databases">
        <authorList>
            <person name="Palmer J.M."/>
        </authorList>
    </citation>
    <scope>NUCLEOTIDE SEQUENCE [LARGE SCALE GENOMIC DNA]</scope>
    <source>
        <strain evidence="1 2">TWF481</strain>
    </source>
</reference>
<keyword evidence="2" id="KW-1185">Reference proteome</keyword>
<evidence type="ECO:0000313" key="2">
    <source>
        <dbReference type="Proteomes" id="UP001370758"/>
    </source>
</evidence>
<dbReference type="Proteomes" id="UP001370758">
    <property type="component" value="Unassembled WGS sequence"/>
</dbReference>
<name>A0AAV9WS63_9PEZI</name>
<accession>A0AAV9WS63</accession>
<dbReference type="EMBL" id="JAVHJL010000001">
    <property type="protein sequence ID" value="KAK6511126.1"/>
    <property type="molecule type" value="Genomic_DNA"/>
</dbReference>
<comment type="caution">
    <text evidence="1">The sequence shown here is derived from an EMBL/GenBank/DDBJ whole genome shotgun (WGS) entry which is preliminary data.</text>
</comment>
<gene>
    <name evidence="1" type="ORF">TWF481_000048</name>
</gene>
<organism evidence="1 2">
    <name type="scientific">Arthrobotrys musiformis</name>
    <dbReference type="NCBI Taxonomy" id="47236"/>
    <lineage>
        <taxon>Eukaryota</taxon>
        <taxon>Fungi</taxon>
        <taxon>Dikarya</taxon>
        <taxon>Ascomycota</taxon>
        <taxon>Pezizomycotina</taxon>
        <taxon>Orbiliomycetes</taxon>
        <taxon>Orbiliales</taxon>
        <taxon>Orbiliaceae</taxon>
        <taxon>Arthrobotrys</taxon>
    </lineage>
</organism>
<sequence>MWKLKALASSSWPTLSQPVAEAHKISRPLKMAGGLPFENQEEAQLKSLNVSPET</sequence>
<evidence type="ECO:0000313" key="1">
    <source>
        <dbReference type="EMBL" id="KAK6511126.1"/>
    </source>
</evidence>
<dbReference type="AlphaFoldDB" id="A0AAV9WS63"/>